<gene>
    <name evidence="1" type="ORF">B0J11DRAFT_502916</name>
</gene>
<proteinExistence type="predicted"/>
<evidence type="ECO:0000313" key="2">
    <source>
        <dbReference type="Proteomes" id="UP000700596"/>
    </source>
</evidence>
<dbReference type="InterPro" id="IPR036047">
    <property type="entry name" value="F-box-like_dom_sf"/>
</dbReference>
<accession>A0A9P9IZ01</accession>
<dbReference type="SUPFAM" id="SSF81383">
    <property type="entry name" value="F-box domain"/>
    <property type="match status" value="1"/>
</dbReference>
<sequence>MAPEPRFHLFQQLPNELKLEILSYLVPKPRHLLQTSVLPRALQPLCLTSKSINTQAIYLYFLNGFVIKFNHHTPEPRCLCKLPQKILSLLSTTHIRHLRLYLCIRNMELPHSQFNPLFRCGKERIMPDLLSLEVILDTEYFCSDHDCCAALESLKECRGRFAVEKPSVVAKKVKMVEIRFYSDLVEECDGGCFGKWSKMIEGMKGFWEVRNSGAGKKLFIEGESM</sequence>
<protein>
    <recommendedName>
        <fullName evidence="3">F-box domain-containing protein</fullName>
    </recommendedName>
</protein>
<dbReference type="EMBL" id="JAGMWT010000002">
    <property type="protein sequence ID" value="KAH7136130.1"/>
    <property type="molecule type" value="Genomic_DNA"/>
</dbReference>
<keyword evidence="2" id="KW-1185">Reference proteome</keyword>
<evidence type="ECO:0000313" key="1">
    <source>
        <dbReference type="EMBL" id="KAH7136130.1"/>
    </source>
</evidence>
<organism evidence="1 2">
    <name type="scientific">Dendryphion nanum</name>
    <dbReference type="NCBI Taxonomy" id="256645"/>
    <lineage>
        <taxon>Eukaryota</taxon>
        <taxon>Fungi</taxon>
        <taxon>Dikarya</taxon>
        <taxon>Ascomycota</taxon>
        <taxon>Pezizomycotina</taxon>
        <taxon>Dothideomycetes</taxon>
        <taxon>Pleosporomycetidae</taxon>
        <taxon>Pleosporales</taxon>
        <taxon>Torulaceae</taxon>
        <taxon>Dendryphion</taxon>
    </lineage>
</organism>
<reference evidence="1" key="1">
    <citation type="journal article" date="2021" name="Nat. Commun.">
        <title>Genetic determinants of endophytism in the Arabidopsis root mycobiome.</title>
        <authorList>
            <person name="Mesny F."/>
            <person name="Miyauchi S."/>
            <person name="Thiergart T."/>
            <person name="Pickel B."/>
            <person name="Atanasova L."/>
            <person name="Karlsson M."/>
            <person name="Huettel B."/>
            <person name="Barry K.W."/>
            <person name="Haridas S."/>
            <person name="Chen C."/>
            <person name="Bauer D."/>
            <person name="Andreopoulos W."/>
            <person name="Pangilinan J."/>
            <person name="LaButti K."/>
            <person name="Riley R."/>
            <person name="Lipzen A."/>
            <person name="Clum A."/>
            <person name="Drula E."/>
            <person name="Henrissat B."/>
            <person name="Kohler A."/>
            <person name="Grigoriev I.V."/>
            <person name="Martin F.M."/>
            <person name="Hacquard S."/>
        </authorList>
    </citation>
    <scope>NUCLEOTIDE SEQUENCE</scope>
    <source>
        <strain evidence="1">MPI-CAGE-CH-0243</strain>
    </source>
</reference>
<dbReference type="Proteomes" id="UP000700596">
    <property type="component" value="Unassembled WGS sequence"/>
</dbReference>
<comment type="caution">
    <text evidence="1">The sequence shown here is derived from an EMBL/GenBank/DDBJ whole genome shotgun (WGS) entry which is preliminary data.</text>
</comment>
<dbReference type="AlphaFoldDB" id="A0A9P9IZ01"/>
<evidence type="ECO:0008006" key="3">
    <source>
        <dbReference type="Google" id="ProtNLM"/>
    </source>
</evidence>
<name>A0A9P9IZ01_9PLEO</name>